<evidence type="ECO:0000256" key="8">
    <source>
        <dbReference type="HAMAP-Rule" id="MF_00910"/>
    </source>
</evidence>
<dbReference type="GO" id="GO:0043093">
    <property type="term" value="P:FtsZ-dependent cytokinesis"/>
    <property type="evidence" value="ECO:0007669"/>
    <property type="project" value="UniProtKB-UniRule"/>
</dbReference>
<keyword evidence="5 8" id="KW-1133">Transmembrane helix</keyword>
<keyword evidence="6 8" id="KW-0472">Membrane</keyword>
<name>A0A084IP76_SALHC</name>
<dbReference type="Proteomes" id="UP000028302">
    <property type="component" value="Unassembled WGS sequence"/>
</dbReference>
<accession>A0A084IP76</accession>
<dbReference type="PANTHER" id="PTHR37479:SF1">
    <property type="entry name" value="CELL DIVISION PROTEIN FTSL"/>
    <property type="match status" value="1"/>
</dbReference>
<evidence type="ECO:0000256" key="5">
    <source>
        <dbReference type="ARBA" id="ARBA00022989"/>
    </source>
</evidence>
<dbReference type="STRING" id="1304275.C41B8_04741"/>
<comment type="subcellular location">
    <subcellularLocation>
        <location evidence="8">Cell inner membrane</location>
        <topology evidence="8">Single-pass type II membrane protein</topology>
    </subcellularLocation>
    <subcellularLocation>
        <location evidence="1">Cell membrane</location>
        <topology evidence="1">Single-pass type II membrane protein</topology>
    </subcellularLocation>
    <text evidence="8">Localizes to the division septum where it forms a ring structure.</text>
</comment>
<dbReference type="RefSeq" id="WP_051883083.1">
    <property type="nucleotide sequence ID" value="NZ_APNK01000004.1"/>
</dbReference>
<dbReference type="HAMAP" id="MF_00910">
    <property type="entry name" value="FtsL"/>
    <property type="match status" value="1"/>
</dbReference>
<dbReference type="NCBIfam" id="TIGR02209">
    <property type="entry name" value="ftsL_broad"/>
    <property type="match status" value="1"/>
</dbReference>
<dbReference type="eggNOG" id="COG3116">
    <property type="taxonomic scope" value="Bacteria"/>
</dbReference>
<evidence type="ECO:0000256" key="4">
    <source>
        <dbReference type="ARBA" id="ARBA00022692"/>
    </source>
</evidence>
<evidence type="ECO:0000256" key="1">
    <source>
        <dbReference type="ARBA" id="ARBA00004401"/>
    </source>
</evidence>
<keyword evidence="3 8" id="KW-0132">Cell division</keyword>
<evidence type="ECO:0000256" key="10">
    <source>
        <dbReference type="SAM" id="SignalP"/>
    </source>
</evidence>
<evidence type="ECO:0000256" key="7">
    <source>
        <dbReference type="ARBA" id="ARBA00023306"/>
    </source>
</evidence>
<dbReference type="AlphaFoldDB" id="A0A084IP76"/>
<dbReference type="InterPro" id="IPR011922">
    <property type="entry name" value="Cell_div_FtsL"/>
</dbReference>
<comment type="function">
    <text evidence="8">Essential cell division protein. May link together the upstream cell division proteins, which are predominantly cytoplasmic, with the downstream cell division proteins, which are predominantly periplasmic.</text>
</comment>
<comment type="similarity">
    <text evidence="8">Belongs to the FtsL family.</text>
</comment>
<evidence type="ECO:0000313" key="12">
    <source>
        <dbReference type="Proteomes" id="UP000028302"/>
    </source>
</evidence>
<feature type="chain" id="PRO_5001776561" description="Cell division protein FtsL" evidence="10">
    <location>
        <begin position="22"/>
        <end position="89"/>
    </location>
</feature>
<proteinExistence type="inferred from homology"/>
<dbReference type="GO" id="GO:0005886">
    <property type="term" value="C:plasma membrane"/>
    <property type="evidence" value="ECO:0007669"/>
    <property type="project" value="UniProtKB-SubCell"/>
</dbReference>
<dbReference type="EMBL" id="APNK01000004">
    <property type="protein sequence ID" value="KEZ78510.1"/>
    <property type="molecule type" value="Genomic_DNA"/>
</dbReference>
<gene>
    <name evidence="8" type="primary">ftsL</name>
    <name evidence="11" type="ORF">C41B8_04741</name>
</gene>
<keyword evidence="4 8" id="KW-0812">Transmembrane</keyword>
<evidence type="ECO:0000256" key="3">
    <source>
        <dbReference type="ARBA" id="ARBA00022618"/>
    </source>
</evidence>
<evidence type="ECO:0000313" key="11">
    <source>
        <dbReference type="EMBL" id="KEZ78510.1"/>
    </source>
</evidence>
<dbReference type="GO" id="GO:0032153">
    <property type="term" value="C:cell division site"/>
    <property type="evidence" value="ECO:0007669"/>
    <property type="project" value="UniProtKB-UniRule"/>
</dbReference>
<dbReference type="PANTHER" id="PTHR37479">
    <property type="entry name" value="CELL DIVISION PROTEIN FTSL"/>
    <property type="match status" value="1"/>
</dbReference>
<comment type="caution">
    <text evidence="11">The sequence shown here is derived from an EMBL/GenBank/DDBJ whole genome shotgun (WGS) entry which is preliminary data.</text>
</comment>
<keyword evidence="12" id="KW-1185">Reference proteome</keyword>
<dbReference type="Pfam" id="PF04999">
    <property type="entry name" value="FtsL"/>
    <property type="match status" value="1"/>
</dbReference>
<keyword evidence="10" id="KW-0732">Signal</keyword>
<organism evidence="11 12">
    <name type="scientific">Salinisphaera hydrothermalis (strain C41B8)</name>
    <dbReference type="NCBI Taxonomy" id="1304275"/>
    <lineage>
        <taxon>Bacteria</taxon>
        <taxon>Pseudomonadati</taxon>
        <taxon>Pseudomonadota</taxon>
        <taxon>Gammaproteobacteria</taxon>
        <taxon>Salinisphaerales</taxon>
        <taxon>Salinisphaeraceae</taxon>
        <taxon>Salinisphaera</taxon>
    </lineage>
</organism>
<evidence type="ECO:0000256" key="2">
    <source>
        <dbReference type="ARBA" id="ARBA00022475"/>
    </source>
</evidence>
<dbReference type="OrthoDB" id="5298556at2"/>
<keyword evidence="8" id="KW-0997">Cell inner membrane</keyword>
<comment type="subunit">
    <text evidence="8">Part of a complex composed of FtsB, FtsL and FtsQ.</text>
</comment>
<sequence>MTRRVLVLLCLLALNVVSAIAVVQSTQKTRELFHQLQSARLTRDQLTTEWAQIQLEDSAWASPDRVSQVARNKLGMIQPHDYVVLGNKP</sequence>
<evidence type="ECO:0000256" key="6">
    <source>
        <dbReference type="ARBA" id="ARBA00023136"/>
    </source>
</evidence>
<reference evidence="11 12" key="1">
    <citation type="submission" date="2013-03" db="EMBL/GenBank/DDBJ databases">
        <title>Salinisphaera hydrothermalis C41B8 Genome Sequencing.</title>
        <authorList>
            <person name="Li C."/>
            <person name="Lai Q."/>
            <person name="Shao Z."/>
        </authorList>
    </citation>
    <scope>NUCLEOTIDE SEQUENCE [LARGE SCALE GENOMIC DNA]</scope>
    <source>
        <strain evidence="11 12">C41B8</strain>
    </source>
</reference>
<keyword evidence="2 8" id="KW-1003">Cell membrane</keyword>
<keyword evidence="7 8" id="KW-0131">Cell cycle</keyword>
<protein>
    <recommendedName>
        <fullName evidence="8 9">Cell division protein FtsL</fullName>
    </recommendedName>
</protein>
<feature type="signal peptide" evidence="10">
    <location>
        <begin position="1"/>
        <end position="21"/>
    </location>
</feature>
<evidence type="ECO:0000256" key="9">
    <source>
        <dbReference type="NCBIfam" id="TIGR02209"/>
    </source>
</evidence>